<sequence>MSKAQRWSLILIQDLWAPSSFTGANQSISVIWVTCCRTVVIGYQYGKHSSNLPAKILILKTLAACKKKSWCIPGTQGQIQAEQNGASEAFNFISRNIWGIESEPFQSNWMLYGLEGESSAIVKHKEETSNKVCCSGLWDPKLPFLTCSPDSLVGKDTVTEIKSLKIFKQYSVQAVTLLTSTILKEVLSKQCFCVKDGKCTLKCTHASTHPPSDRQEVLWLYLIFSKWFRFSGEDCKRPTPHCKNLRISHNILDESSSSQDFWNAYLRDLLPFILPQLNPDAIDDMGAVNNDIFPSASPDALLNVSNNPMHYMSSVSHYQDHGLTFFSWGGVTSAGISLTHTCPLDNWIMIFQTLVHSRRVNLVDLLESGDTIARVLQLVVCGLHADAKLLVIRCLRLQPQATSGVLDLCRNEVTYPSPVQTVHSTSLILPLPTTNISGENTVLNSLKCWLYLDDSQCGRKFASKPSEEVSFYEDLTLNEHGNTYTSWHWHEGQCPMYDAKFEIISSLFC</sequence>
<reference evidence="1 2" key="1">
    <citation type="journal article" date="2018" name="Sci. Rep.">
        <title>Comparative analysis of the Pocillopora damicornis genome highlights role of immune system in coral evolution.</title>
        <authorList>
            <person name="Cunning R."/>
            <person name="Bay R.A."/>
            <person name="Gillette P."/>
            <person name="Baker A.C."/>
            <person name="Traylor-Knowles N."/>
        </authorList>
    </citation>
    <scope>NUCLEOTIDE SEQUENCE [LARGE SCALE GENOMIC DNA]</scope>
    <source>
        <strain evidence="1">RSMAS</strain>
        <tissue evidence="1">Whole animal</tissue>
    </source>
</reference>
<gene>
    <name evidence="1" type="ORF">pdam_00025350</name>
</gene>
<dbReference type="EMBL" id="RCHS01004341">
    <property type="protein sequence ID" value="RMX35760.1"/>
    <property type="molecule type" value="Genomic_DNA"/>
</dbReference>
<keyword evidence="2" id="KW-1185">Reference proteome</keyword>
<evidence type="ECO:0008006" key="3">
    <source>
        <dbReference type="Google" id="ProtNLM"/>
    </source>
</evidence>
<dbReference type="InterPro" id="IPR011604">
    <property type="entry name" value="PDDEXK-like_dom_sf"/>
</dbReference>
<dbReference type="Gene3D" id="3.90.320.10">
    <property type="match status" value="1"/>
</dbReference>
<dbReference type="AlphaFoldDB" id="A0A3M6T4W0"/>
<evidence type="ECO:0000313" key="1">
    <source>
        <dbReference type="EMBL" id="RMX35760.1"/>
    </source>
</evidence>
<name>A0A3M6T4W0_POCDA</name>
<proteinExistence type="predicted"/>
<evidence type="ECO:0000313" key="2">
    <source>
        <dbReference type="Proteomes" id="UP000275408"/>
    </source>
</evidence>
<comment type="caution">
    <text evidence="1">The sequence shown here is derived from an EMBL/GenBank/DDBJ whole genome shotgun (WGS) entry which is preliminary data.</text>
</comment>
<accession>A0A3M6T4W0</accession>
<dbReference type="Proteomes" id="UP000275408">
    <property type="component" value="Unassembled WGS sequence"/>
</dbReference>
<organism evidence="1 2">
    <name type="scientific">Pocillopora damicornis</name>
    <name type="common">Cauliflower coral</name>
    <name type="synonym">Millepora damicornis</name>
    <dbReference type="NCBI Taxonomy" id="46731"/>
    <lineage>
        <taxon>Eukaryota</taxon>
        <taxon>Metazoa</taxon>
        <taxon>Cnidaria</taxon>
        <taxon>Anthozoa</taxon>
        <taxon>Hexacorallia</taxon>
        <taxon>Scleractinia</taxon>
        <taxon>Astrocoeniina</taxon>
        <taxon>Pocilloporidae</taxon>
        <taxon>Pocillopora</taxon>
    </lineage>
</organism>
<protein>
    <recommendedName>
        <fullName evidence="3">YqaJ viral recombinase domain-containing protein</fullName>
    </recommendedName>
</protein>